<dbReference type="EMBL" id="BTRK01000004">
    <property type="protein sequence ID" value="GMR49119.1"/>
    <property type="molecule type" value="Genomic_DNA"/>
</dbReference>
<feature type="non-terminal residue" evidence="1">
    <location>
        <position position="1"/>
    </location>
</feature>
<feature type="non-terminal residue" evidence="1">
    <location>
        <position position="111"/>
    </location>
</feature>
<name>A0AAN5CRP2_9BILA</name>
<reference evidence="2" key="1">
    <citation type="submission" date="2022-10" db="EMBL/GenBank/DDBJ databases">
        <title>Genome assembly of Pristionchus species.</title>
        <authorList>
            <person name="Yoshida K."/>
            <person name="Sommer R.J."/>
        </authorList>
    </citation>
    <scope>NUCLEOTIDE SEQUENCE [LARGE SCALE GENOMIC DNA]</scope>
    <source>
        <strain evidence="2">RS5460</strain>
    </source>
</reference>
<evidence type="ECO:0000313" key="2">
    <source>
        <dbReference type="Proteomes" id="UP001328107"/>
    </source>
</evidence>
<comment type="caution">
    <text evidence="1">The sequence shown here is derived from an EMBL/GenBank/DDBJ whole genome shotgun (WGS) entry which is preliminary data.</text>
</comment>
<keyword evidence="2" id="KW-1185">Reference proteome</keyword>
<protein>
    <submittedName>
        <fullName evidence="1">Uncharacterized protein</fullName>
    </submittedName>
</protein>
<dbReference type="Proteomes" id="UP001328107">
    <property type="component" value="Unassembled WGS sequence"/>
</dbReference>
<dbReference type="AlphaFoldDB" id="A0AAN5CRP2"/>
<sequence>IVPLDNGFLHFIRDIKEMSLLIKRAPTPIRTKSFLNEIIESPLRSLTFIIFNTHEIYPNLYRPPAESLWPLLSKFANFHMFTMLVNVERLPELCMAFMNQVGVAADCNVKW</sequence>
<proteinExistence type="predicted"/>
<gene>
    <name evidence="1" type="ORF">PMAYCL1PPCAC_19314</name>
</gene>
<evidence type="ECO:0000313" key="1">
    <source>
        <dbReference type="EMBL" id="GMR49119.1"/>
    </source>
</evidence>
<accession>A0AAN5CRP2</accession>
<organism evidence="1 2">
    <name type="scientific">Pristionchus mayeri</name>
    <dbReference type="NCBI Taxonomy" id="1317129"/>
    <lineage>
        <taxon>Eukaryota</taxon>
        <taxon>Metazoa</taxon>
        <taxon>Ecdysozoa</taxon>
        <taxon>Nematoda</taxon>
        <taxon>Chromadorea</taxon>
        <taxon>Rhabditida</taxon>
        <taxon>Rhabditina</taxon>
        <taxon>Diplogasteromorpha</taxon>
        <taxon>Diplogasteroidea</taxon>
        <taxon>Neodiplogasteridae</taxon>
        <taxon>Pristionchus</taxon>
    </lineage>
</organism>